<name>A0A0W0EZW5_MONRR</name>
<evidence type="ECO:0000256" key="9">
    <source>
        <dbReference type="ARBA" id="ARBA00022884"/>
    </source>
</evidence>
<comment type="catalytic activity">
    <reaction evidence="11">
        <text>ATP + H2O = ADP + phosphate + H(+)</text>
        <dbReference type="Rhea" id="RHEA:13065"/>
        <dbReference type="ChEBI" id="CHEBI:15377"/>
        <dbReference type="ChEBI" id="CHEBI:15378"/>
        <dbReference type="ChEBI" id="CHEBI:30616"/>
        <dbReference type="ChEBI" id="CHEBI:43474"/>
        <dbReference type="ChEBI" id="CHEBI:456216"/>
        <dbReference type="EC" id="3.6.4.13"/>
    </reaction>
</comment>
<dbReference type="GO" id="GO:0008270">
    <property type="term" value="F:zinc ion binding"/>
    <property type="evidence" value="ECO:0007669"/>
    <property type="project" value="InterPro"/>
</dbReference>
<sequence length="1135" mass="126734">MAQYCSNVLATGTCSNAMCPFEHNVQKCELCSLVFRSGQKYQVHLKSKQHQLKARGETGALLYCSVCDKRISGMASWKRHVGTLKHQRRAKGQVIQPEEPETVPNHQFCVACNRHIYNNVWAKHLLNSKHKDREQFLSFQSAVEEAEKDKNGIAVQGTFDFEIVELPAATAGVSGEATIRTSIASSRINLVEYTLASSKGRASYSPFSVSILGSNRVITYGSSLKVLVKMRQCFFGRHEDRLELVFEDLQLKKRFIIARTLRVIVGSKDDHNNLRPKVPYVPRKRSAINRQPEYEVVEGEMPPSTKAIPYIGALPQSKIPGFLERSLGNGNVKEVVDHLQKVYLPRVLNGETYGKHFKHLLWAEEFQMERDLEHYDMSNTPLTRHNNYYYLTVPGLAEKRPSVLVGDRILVQRNGSLRGHWFEGGVHVVRREEVALKFHFSFPPGSPTDRYSVRFKLNRIPLRRQHHALDAVFTQDRVLFPSHVHLPTVPFPPLGNRTFNALIATNARQMQAVTSIVRMPPGSVPFVIFGPPGTGKTVTAVEAILQLLSTNPTARILACAPSNSAADLIAMRLRSLGESGLFRAYAPSRAKELVPHELLPFTYQNAHGHFSVPLLSRMKRFRAVVTTCISANIIAGIGIPRGHYAHIFVDEAGQATEPEVMIAIKTMADMNTNVVLSGDPKQLGPIIRSSVARMLGLELSFLERLMNREAYDEGEGYGKSVVKLTKNYRSHNAILKFPNEQFYGGDLEPCADPKVANLYLGSVHVVSSKFPIVFHAVSGKDDREASSPSFFNIDEVTTVKSLVQKLRADRRIRISDNDIGIIAPYHAQVLKLRNAMRAFADGIKVGSVEEFQGQERKVIIISTVRSSREFVQYDLRHTLGFVANPRRFNVAVTRAQSLLLIVGDPSVLSLDPLWRSFLNYVHVNGGWLGAAPSWDTREPVDPAGTYYCQHCFKGTYLVPLAYGVSPDVCPFPDLSTTPNTVTAAPPSSQKTYSFDPNAMVRSPPRQEAVNYSTRSRDHCKTAAPSSSQKAYSSDSNAMVRSSPRQETVNRSAPRHDRYKAEQRMAKKLDSWGKPLSRSNATKRMGSGDSQTTSSTYAHAYGHSNISSRQYAHSAAHKYSDPVQQSSGYPYHAAKY</sequence>
<gene>
    <name evidence="14" type="ORF">WG66_17859</name>
</gene>
<dbReference type="InterPro" id="IPR041677">
    <property type="entry name" value="DNA2/NAM7_AAA_11"/>
</dbReference>
<dbReference type="CDD" id="cd18038">
    <property type="entry name" value="DEXXQc_Helz-like"/>
    <property type="match status" value="1"/>
</dbReference>
<dbReference type="GO" id="GO:0003723">
    <property type="term" value="F:RNA binding"/>
    <property type="evidence" value="ECO:0007669"/>
    <property type="project" value="UniProtKB-KW"/>
</dbReference>
<dbReference type="FunFam" id="3.40.50.300:FF:000608">
    <property type="entry name" value="Mov10 RISC complex RNA helicase"/>
    <property type="match status" value="1"/>
</dbReference>
<dbReference type="SUPFAM" id="SSF52540">
    <property type="entry name" value="P-loop containing nucleoside triphosphate hydrolases"/>
    <property type="match status" value="1"/>
</dbReference>
<evidence type="ECO:0000256" key="2">
    <source>
        <dbReference type="ARBA" id="ARBA00005601"/>
    </source>
</evidence>
<comment type="caution">
    <text evidence="14">The sequence shown here is derived from an EMBL/GenBank/DDBJ whole genome shotgun (WGS) entry which is preliminary data.</text>
</comment>
<evidence type="ECO:0000256" key="3">
    <source>
        <dbReference type="ARBA" id="ARBA00012552"/>
    </source>
</evidence>
<accession>A0A0W0EZW5</accession>
<dbReference type="Pfam" id="PF21634">
    <property type="entry name" value="MOV-10_beta-barrel"/>
    <property type="match status" value="1"/>
</dbReference>
<dbReference type="InterPro" id="IPR047187">
    <property type="entry name" value="SF1_C_Upf1"/>
</dbReference>
<dbReference type="InterPro" id="IPR013087">
    <property type="entry name" value="Znf_C2H2_type"/>
</dbReference>
<organism evidence="14 15">
    <name type="scientific">Moniliophthora roreri</name>
    <name type="common">Frosty pod rot fungus</name>
    <name type="synonym">Monilia roreri</name>
    <dbReference type="NCBI Taxonomy" id="221103"/>
    <lineage>
        <taxon>Eukaryota</taxon>
        <taxon>Fungi</taxon>
        <taxon>Dikarya</taxon>
        <taxon>Basidiomycota</taxon>
        <taxon>Agaricomycotina</taxon>
        <taxon>Agaricomycetes</taxon>
        <taxon>Agaricomycetidae</taxon>
        <taxon>Agaricales</taxon>
        <taxon>Marasmiineae</taxon>
        <taxon>Marasmiaceae</taxon>
        <taxon>Moniliophthora</taxon>
    </lineage>
</organism>
<dbReference type="GO" id="GO:0032574">
    <property type="term" value="F:5'-3' RNA helicase activity"/>
    <property type="evidence" value="ECO:0007669"/>
    <property type="project" value="InterPro"/>
</dbReference>
<comment type="similarity">
    <text evidence="2">Belongs to the DNA2/NAM7 helicase family. SDE3 subfamily.</text>
</comment>
<feature type="compositionally biased region" description="Basic and acidic residues" evidence="12">
    <location>
        <begin position="1053"/>
        <end position="1070"/>
    </location>
</feature>
<feature type="region of interest" description="Disordered" evidence="12">
    <location>
        <begin position="977"/>
        <end position="1135"/>
    </location>
</feature>
<dbReference type="SMART" id="SM00355">
    <property type="entry name" value="ZnF_C2H2"/>
    <property type="match status" value="2"/>
</dbReference>
<dbReference type="Gene3D" id="3.40.50.300">
    <property type="entry name" value="P-loop containing nucleotide triphosphate hydrolases"/>
    <property type="match status" value="2"/>
</dbReference>
<dbReference type="Proteomes" id="UP000054988">
    <property type="component" value="Unassembled WGS sequence"/>
</dbReference>
<feature type="domain" description="C2H2-type" evidence="13">
    <location>
        <begin position="28"/>
        <end position="50"/>
    </location>
</feature>
<dbReference type="PANTHER" id="PTHR45418:SF1">
    <property type="entry name" value="CANCER_TESTIS ANTIGEN 55"/>
    <property type="match status" value="1"/>
</dbReference>
<dbReference type="PROSITE" id="PS00028">
    <property type="entry name" value="ZINC_FINGER_C2H2_1"/>
    <property type="match status" value="1"/>
</dbReference>
<evidence type="ECO:0000313" key="14">
    <source>
        <dbReference type="EMBL" id="KTB29592.1"/>
    </source>
</evidence>
<evidence type="ECO:0000259" key="13">
    <source>
        <dbReference type="PROSITE" id="PS00028"/>
    </source>
</evidence>
<protein>
    <recommendedName>
        <fullName evidence="3">RNA helicase</fullName>
        <ecNumber evidence="3">3.6.4.13</ecNumber>
    </recommendedName>
</protein>
<keyword evidence="6" id="KW-0378">Hydrolase</keyword>
<dbReference type="AlphaFoldDB" id="A0A0W0EZW5"/>
<dbReference type="eggNOG" id="KOG1804">
    <property type="taxonomic scope" value="Eukaryota"/>
</dbReference>
<dbReference type="InterPro" id="IPR003604">
    <property type="entry name" value="Matrin/U1-like-C_Znf_C2H2"/>
</dbReference>
<evidence type="ECO:0000256" key="12">
    <source>
        <dbReference type="SAM" id="MobiDB-lite"/>
    </source>
</evidence>
<keyword evidence="4" id="KW-0963">Cytoplasm</keyword>
<dbReference type="GO" id="GO:0036464">
    <property type="term" value="C:cytoplasmic ribonucleoprotein granule"/>
    <property type="evidence" value="ECO:0007669"/>
    <property type="project" value="UniProtKB-SubCell"/>
</dbReference>
<dbReference type="InterPro" id="IPR026122">
    <property type="entry name" value="MOV-10/SDE3_DEXXQ/H-box"/>
</dbReference>
<evidence type="ECO:0000256" key="1">
    <source>
        <dbReference type="ARBA" id="ARBA00004331"/>
    </source>
</evidence>
<evidence type="ECO:0000256" key="11">
    <source>
        <dbReference type="ARBA" id="ARBA00047984"/>
    </source>
</evidence>
<reference evidence="14 15" key="1">
    <citation type="submission" date="2015-12" db="EMBL/GenBank/DDBJ databases">
        <title>Draft genome sequence of Moniliophthora roreri, the causal agent of frosty pod rot of cacao.</title>
        <authorList>
            <person name="Aime M.C."/>
            <person name="Diaz-Valderrama J.R."/>
            <person name="Kijpornyongpan T."/>
            <person name="Phillips-Mora W."/>
        </authorList>
    </citation>
    <scope>NUCLEOTIDE SEQUENCE [LARGE SCALE GENOMIC DNA]</scope>
    <source>
        <strain evidence="14 15">MCA 2952</strain>
    </source>
</reference>
<evidence type="ECO:0000256" key="6">
    <source>
        <dbReference type="ARBA" id="ARBA00022801"/>
    </source>
</evidence>
<keyword evidence="5" id="KW-0547">Nucleotide-binding</keyword>
<evidence type="ECO:0000256" key="8">
    <source>
        <dbReference type="ARBA" id="ARBA00022840"/>
    </source>
</evidence>
<evidence type="ECO:0000256" key="5">
    <source>
        <dbReference type="ARBA" id="ARBA00022741"/>
    </source>
</evidence>
<evidence type="ECO:0000256" key="10">
    <source>
        <dbReference type="ARBA" id="ARBA00023158"/>
    </source>
</evidence>
<dbReference type="GO" id="GO:0005524">
    <property type="term" value="F:ATP binding"/>
    <property type="evidence" value="ECO:0007669"/>
    <property type="project" value="UniProtKB-KW"/>
</dbReference>
<dbReference type="InterPro" id="IPR041679">
    <property type="entry name" value="DNA2/NAM7-like_C"/>
</dbReference>
<keyword evidence="9" id="KW-0694">RNA-binding</keyword>
<keyword evidence="8" id="KW-0067">ATP-binding</keyword>
<evidence type="ECO:0000256" key="4">
    <source>
        <dbReference type="ARBA" id="ARBA00022490"/>
    </source>
</evidence>
<keyword evidence="7" id="KW-0347">Helicase</keyword>
<dbReference type="Pfam" id="PF13086">
    <property type="entry name" value="AAA_11"/>
    <property type="match status" value="2"/>
</dbReference>
<feature type="compositionally biased region" description="Polar residues" evidence="12">
    <location>
        <begin position="1023"/>
        <end position="1050"/>
    </location>
</feature>
<dbReference type="EMBL" id="LATX01002428">
    <property type="protein sequence ID" value="KTB29592.1"/>
    <property type="molecule type" value="Genomic_DNA"/>
</dbReference>
<dbReference type="InterPro" id="IPR027417">
    <property type="entry name" value="P-loop_NTPase"/>
</dbReference>
<dbReference type="GO" id="GO:0016787">
    <property type="term" value="F:hydrolase activity"/>
    <property type="evidence" value="ECO:0007669"/>
    <property type="project" value="UniProtKB-KW"/>
</dbReference>
<feature type="compositionally biased region" description="Polar residues" evidence="12">
    <location>
        <begin position="1076"/>
        <end position="1096"/>
    </location>
</feature>
<keyword evidence="10" id="KW-0943">RNA-mediated gene silencing</keyword>
<dbReference type="InterPro" id="IPR049080">
    <property type="entry name" value="MOV-10-like_beta-barrel"/>
</dbReference>
<dbReference type="PANTHER" id="PTHR45418">
    <property type="entry name" value="CANCER/TESTIS ANTIGEN 55"/>
    <property type="match status" value="1"/>
</dbReference>
<dbReference type="Pfam" id="PF13087">
    <property type="entry name" value="AAA_12"/>
    <property type="match status" value="1"/>
</dbReference>
<feature type="compositionally biased region" description="Polar residues" evidence="12">
    <location>
        <begin position="977"/>
        <end position="994"/>
    </location>
</feature>
<dbReference type="SMART" id="SM00451">
    <property type="entry name" value="ZnF_U1"/>
    <property type="match status" value="2"/>
</dbReference>
<evidence type="ECO:0000256" key="7">
    <source>
        <dbReference type="ARBA" id="ARBA00022806"/>
    </source>
</evidence>
<evidence type="ECO:0000313" key="15">
    <source>
        <dbReference type="Proteomes" id="UP000054988"/>
    </source>
</evidence>
<dbReference type="EC" id="3.6.4.13" evidence="3"/>
<proteinExistence type="inferred from homology"/>
<dbReference type="CDD" id="cd18808">
    <property type="entry name" value="SF1_C_Upf1"/>
    <property type="match status" value="1"/>
</dbReference>
<dbReference type="GO" id="GO:0031047">
    <property type="term" value="P:regulatory ncRNA-mediated gene silencing"/>
    <property type="evidence" value="ECO:0007669"/>
    <property type="project" value="UniProtKB-KW"/>
</dbReference>
<comment type="subcellular location">
    <subcellularLocation>
        <location evidence="1">Cytoplasm</location>
        <location evidence="1">Cytoplasmic ribonucleoprotein granule</location>
    </subcellularLocation>
</comment>